<dbReference type="Gene3D" id="3.90.550.10">
    <property type="entry name" value="Spore Coat Polysaccharide Biosynthesis Protein SpsA, Chain A"/>
    <property type="match status" value="1"/>
</dbReference>
<dbReference type="InterPro" id="IPR029044">
    <property type="entry name" value="Nucleotide-diphossugar_trans"/>
</dbReference>
<dbReference type="SUPFAM" id="SSF53448">
    <property type="entry name" value="Nucleotide-diphospho-sugar transferases"/>
    <property type="match status" value="1"/>
</dbReference>
<keyword evidence="3" id="KW-0808">Transferase</keyword>
<comment type="similarity">
    <text evidence="1">Belongs to the glycosyltransferase 2 family.</text>
</comment>
<evidence type="ECO:0000313" key="3">
    <source>
        <dbReference type="EMBL" id="MFC5711440.1"/>
    </source>
</evidence>
<gene>
    <name evidence="3" type="ORF">ACFPU1_01455</name>
</gene>
<dbReference type="Pfam" id="PF00535">
    <property type="entry name" value="Glycos_transf_2"/>
    <property type="match status" value="1"/>
</dbReference>
<dbReference type="PANTHER" id="PTHR22916">
    <property type="entry name" value="GLYCOSYLTRANSFERASE"/>
    <property type="match status" value="1"/>
</dbReference>
<comment type="caution">
    <text evidence="3">The sequence shown here is derived from an EMBL/GenBank/DDBJ whole genome shotgun (WGS) entry which is preliminary data.</text>
</comment>
<name>A0ABW0YJ89_9BACI</name>
<dbReference type="RefSeq" id="WP_385937685.1">
    <property type="nucleotide sequence ID" value="NZ_JBHSOZ010000002.1"/>
</dbReference>
<keyword evidence="3" id="KW-0328">Glycosyltransferase</keyword>
<dbReference type="PANTHER" id="PTHR22916:SF3">
    <property type="entry name" value="UDP-GLCNAC:BETAGAL BETA-1,3-N-ACETYLGLUCOSAMINYLTRANSFERASE-LIKE PROTEIN 1"/>
    <property type="match status" value="1"/>
</dbReference>
<sequence>MSKLVSISCITYNHEKYIREALDSLLMQETSFEYEILVHDDASTDRTQEIIRDYQKKHPDIIKPYFQKVNQYSKGIRRIGIKFNLPRAQGKYLAICEGDDFWNDPFKLQKQVDYMENNKNCTMCCHASDKVHNDGTKIGEIRPFTKNIIISPEEMILGGGGFIATNSMLYRKSLLETPPKFYENAPVGDYALQIYFSFMGECYYIDEVMSAYRKGVKGSWSSKLSGGKKGRDFSVTHWKNTIKTLESFNDFTQGQYEGIIDSRLEELRFEIKCLVGDKSALRSKYFSKLSSKQKIKKAMTLFFPSLVDRYKRLKHG</sequence>
<evidence type="ECO:0000256" key="1">
    <source>
        <dbReference type="ARBA" id="ARBA00006739"/>
    </source>
</evidence>
<evidence type="ECO:0000313" key="4">
    <source>
        <dbReference type="Proteomes" id="UP001596142"/>
    </source>
</evidence>
<proteinExistence type="inferred from homology"/>
<dbReference type="InterPro" id="IPR001173">
    <property type="entry name" value="Glyco_trans_2-like"/>
</dbReference>
<dbReference type="EC" id="2.4.-.-" evidence="3"/>
<organism evidence="3 4">
    <name type="scientific">Thalassorhabdus alkalitolerans</name>
    <dbReference type="NCBI Taxonomy" id="2282697"/>
    <lineage>
        <taxon>Bacteria</taxon>
        <taxon>Bacillati</taxon>
        <taxon>Bacillota</taxon>
        <taxon>Bacilli</taxon>
        <taxon>Bacillales</taxon>
        <taxon>Bacillaceae</taxon>
        <taxon>Thalassorhabdus</taxon>
    </lineage>
</organism>
<evidence type="ECO:0000259" key="2">
    <source>
        <dbReference type="Pfam" id="PF00535"/>
    </source>
</evidence>
<protein>
    <submittedName>
        <fullName evidence="3">Glycosyltransferase</fullName>
        <ecNumber evidence="3">2.4.-.-</ecNumber>
    </submittedName>
</protein>
<feature type="domain" description="Glycosyltransferase 2-like" evidence="2">
    <location>
        <begin position="9"/>
        <end position="166"/>
    </location>
</feature>
<accession>A0ABW0YJ89</accession>
<reference evidence="4" key="1">
    <citation type="journal article" date="2019" name="Int. J. Syst. Evol. Microbiol.">
        <title>The Global Catalogue of Microorganisms (GCM) 10K type strain sequencing project: providing services to taxonomists for standard genome sequencing and annotation.</title>
        <authorList>
            <consortium name="The Broad Institute Genomics Platform"/>
            <consortium name="The Broad Institute Genome Sequencing Center for Infectious Disease"/>
            <person name="Wu L."/>
            <person name="Ma J."/>
        </authorList>
    </citation>
    <scope>NUCLEOTIDE SEQUENCE [LARGE SCALE GENOMIC DNA]</scope>
    <source>
        <strain evidence="4">CECT 7184</strain>
    </source>
</reference>
<dbReference type="Proteomes" id="UP001596142">
    <property type="component" value="Unassembled WGS sequence"/>
</dbReference>
<dbReference type="GO" id="GO:0016757">
    <property type="term" value="F:glycosyltransferase activity"/>
    <property type="evidence" value="ECO:0007669"/>
    <property type="project" value="UniProtKB-KW"/>
</dbReference>
<dbReference type="EMBL" id="JBHSOZ010000002">
    <property type="protein sequence ID" value="MFC5711440.1"/>
    <property type="molecule type" value="Genomic_DNA"/>
</dbReference>
<keyword evidence="4" id="KW-1185">Reference proteome</keyword>